<dbReference type="EnsemblMetazoa" id="HelroT174109">
    <property type="protein sequence ID" value="HelroP174109"/>
    <property type="gene ID" value="HelroG174109"/>
</dbReference>
<name>T1F7M3_HELRO</name>
<feature type="chain" id="PRO_5010980372" description="CUB domain-containing protein" evidence="2">
    <location>
        <begin position="31"/>
        <end position="216"/>
    </location>
</feature>
<protein>
    <recommendedName>
        <fullName evidence="6">CUB domain-containing protein</fullName>
    </recommendedName>
</protein>
<keyword evidence="5" id="KW-1185">Reference proteome</keyword>
<dbReference type="EMBL" id="KB096676">
    <property type="protein sequence ID" value="ESO03210.1"/>
    <property type="molecule type" value="Genomic_DNA"/>
</dbReference>
<reference evidence="5" key="1">
    <citation type="submission" date="2012-12" db="EMBL/GenBank/DDBJ databases">
        <authorList>
            <person name="Hellsten U."/>
            <person name="Grimwood J."/>
            <person name="Chapman J.A."/>
            <person name="Shapiro H."/>
            <person name="Aerts A."/>
            <person name="Otillar R.P."/>
            <person name="Terry A.Y."/>
            <person name="Boore J.L."/>
            <person name="Simakov O."/>
            <person name="Marletaz F."/>
            <person name="Cho S.-J."/>
            <person name="Edsinger-Gonzales E."/>
            <person name="Havlak P."/>
            <person name="Kuo D.-H."/>
            <person name="Larsson T."/>
            <person name="Lv J."/>
            <person name="Arendt D."/>
            <person name="Savage R."/>
            <person name="Osoegawa K."/>
            <person name="de Jong P."/>
            <person name="Lindberg D.R."/>
            <person name="Seaver E.C."/>
            <person name="Weisblat D.A."/>
            <person name="Putnam N.H."/>
            <person name="Grigoriev I.V."/>
            <person name="Rokhsar D.S."/>
        </authorList>
    </citation>
    <scope>NUCLEOTIDE SEQUENCE</scope>
</reference>
<dbReference type="EMBL" id="AMQM01004810">
    <property type="status" value="NOT_ANNOTATED_CDS"/>
    <property type="molecule type" value="Genomic_DNA"/>
</dbReference>
<dbReference type="KEGG" id="hro:HELRODRAFT_174109"/>
<evidence type="ECO:0000256" key="2">
    <source>
        <dbReference type="SAM" id="SignalP"/>
    </source>
</evidence>
<evidence type="ECO:0000256" key="1">
    <source>
        <dbReference type="SAM" id="Phobius"/>
    </source>
</evidence>
<feature type="signal peptide" evidence="2">
    <location>
        <begin position="1"/>
        <end position="30"/>
    </location>
</feature>
<evidence type="ECO:0008006" key="6">
    <source>
        <dbReference type="Google" id="ProtNLM"/>
    </source>
</evidence>
<accession>T1F7M3</accession>
<evidence type="ECO:0000313" key="3">
    <source>
        <dbReference type="EMBL" id="ESO03210.1"/>
    </source>
</evidence>
<keyword evidence="1" id="KW-0812">Transmembrane</keyword>
<evidence type="ECO:0000313" key="4">
    <source>
        <dbReference type="EnsemblMetazoa" id="HelroP174109"/>
    </source>
</evidence>
<dbReference type="AlphaFoldDB" id="T1F7M3"/>
<organism evidence="4 5">
    <name type="scientific">Helobdella robusta</name>
    <name type="common">Californian leech</name>
    <dbReference type="NCBI Taxonomy" id="6412"/>
    <lineage>
        <taxon>Eukaryota</taxon>
        <taxon>Metazoa</taxon>
        <taxon>Spiralia</taxon>
        <taxon>Lophotrochozoa</taxon>
        <taxon>Annelida</taxon>
        <taxon>Clitellata</taxon>
        <taxon>Hirudinea</taxon>
        <taxon>Rhynchobdellida</taxon>
        <taxon>Glossiphoniidae</taxon>
        <taxon>Helobdella</taxon>
    </lineage>
</organism>
<dbReference type="CTD" id="20204822"/>
<feature type="transmembrane region" description="Helical" evidence="1">
    <location>
        <begin position="181"/>
        <end position="203"/>
    </location>
</feature>
<dbReference type="RefSeq" id="XP_009018903.1">
    <property type="nucleotide sequence ID" value="XM_009020655.1"/>
</dbReference>
<dbReference type="InParanoid" id="T1F7M3"/>
<reference evidence="4" key="3">
    <citation type="submission" date="2015-06" db="UniProtKB">
        <authorList>
            <consortium name="EnsemblMetazoa"/>
        </authorList>
    </citation>
    <scope>IDENTIFICATION</scope>
</reference>
<keyword evidence="1" id="KW-1133">Transmembrane helix</keyword>
<reference evidence="3 5" key="2">
    <citation type="journal article" date="2013" name="Nature">
        <title>Insights into bilaterian evolution from three spiralian genomes.</title>
        <authorList>
            <person name="Simakov O."/>
            <person name="Marletaz F."/>
            <person name="Cho S.J."/>
            <person name="Edsinger-Gonzales E."/>
            <person name="Havlak P."/>
            <person name="Hellsten U."/>
            <person name="Kuo D.H."/>
            <person name="Larsson T."/>
            <person name="Lv J."/>
            <person name="Arendt D."/>
            <person name="Savage R."/>
            <person name="Osoegawa K."/>
            <person name="de Jong P."/>
            <person name="Grimwood J."/>
            <person name="Chapman J.A."/>
            <person name="Shapiro H."/>
            <person name="Aerts A."/>
            <person name="Otillar R.P."/>
            <person name="Terry A.Y."/>
            <person name="Boore J.L."/>
            <person name="Grigoriev I.V."/>
            <person name="Lindberg D.R."/>
            <person name="Seaver E.C."/>
            <person name="Weisblat D.A."/>
            <person name="Putnam N.H."/>
            <person name="Rokhsar D.S."/>
        </authorList>
    </citation>
    <scope>NUCLEOTIDE SEQUENCE</scope>
</reference>
<sequence length="216" mass="24237">MKLSIGGNVCNVISEMIVLFLAFDLPASLSEIPVKIKSSENDNSTGRTGSNKNSNFSSTDYKLMMFLDPPSPYRPFQDINVTCLKVFNASEKQTDKRLYLFHLMEFDPDPVLYNLSISFSNLSVDSILITLYEKVQIEQNSSALICSSSGNISDPTNGIYYRLGLHDALTEGSEKMSKVKVLVFIMLGLTTFIVGLFVIVTLFKRKRTNYSYLAYL</sequence>
<keyword evidence="2" id="KW-0732">Signal</keyword>
<keyword evidence="1" id="KW-0472">Membrane</keyword>
<dbReference type="Proteomes" id="UP000015101">
    <property type="component" value="Unassembled WGS sequence"/>
</dbReference>
<dbReference type="GeneID" id="20204822"/>
<gene>
    <name evidence="4" type="primary">20204822</name>
    <name evidence="3" type="ORF">HELRODRAFT_174109</name>
</gene>
<proteinExistence type="predicted"/>
<dbReference type="HOGENOM" id="CLU_1278870_0_0_1"/>
<evidence type="ECO:0000313" key="5">
    <source>
        <dbReference type="Proteomes" id="UP000015101"/>
    </source>
</evidence>